<name>A0A0F4YS52_RASE3</name>
<sequence length="343" mass="37905">MSWEQAISEPRLRTPWPVCRTRFGPDSHCSSTERASSMPGGKRGEKLDVLRYEDGASQPRGGIDVELVEQQPSENAASAGNDKIDHLIVSVKAAQTVSALRPIKDRLGPDSTILFLQNGLGSSDEAAEKLFPTLDTRPRFMQGIVLTGAWTIEPFVVRQASPGAIFLGILPRSDKNDVVESSRYLSRTLTQAEVLGAKEVEYTDLLQRQLEKLVANCIANPLTAILNENNHILVQAEMQPVIRSLIAECARIIRALPELQGVPGAQERFATQALEERLLAYLPQVQHNISSMCQDIRAGKKTEIEYINGYLVKRAKELGVPCDLNAMLLQMVLTKDALLAERR</sequence>
<keyword evidence="10" id="KW-1185">Reference proteome</keyword>
<proteinExistence type="inferred from homology"/>
<dbReference type="InterPro" id="IPR013752">
    <property type="entry name" value="KPA_reductase"/>
</dbReference>
<evidence type="ECO:0000256" key="4">
    <source>
        <dbReference type="ARBA" id="ARBA00023002"/>
    </source>
</evidence>
<evidence type="ECO:0000259" key="7">
    <source>
        <dbReference type="Pfam" id="PF02558"/>
    </source>
</evidence>
<keyword evidence="4 6" id="KW-0560">Oxidoreductase</keyword>
<dbReference type="Gene3D" id="1.10.1040.10">
    <property type="entry name" value="N-(1-d-carboxylethyl)-l-norvaline Dehydrogenase, domain 2"/>
    <property type="match status" value="1"/>
</dbReference>
<comment type="function">
    <text evidence="6">Catalyzes the NADPH-dependent reduction of ketopantoate into pantoic acid.</text>
</comment>
<accession>A0A0F4YS52</accession>
<dbReference type="Gene3D" id="3.40.50.720">
    <property type="entry name" value="NAD(P)-binding Rossmann-like Domain"/>
    <property type="match status" value="1"/>
</dbReference>
<dbReference type="EMBL" id="LASV01000218">
    <property type="protein sequence ID" value="KKA20925.1"/>
    <property type="molecule type" value="Genomic_DNA"/>
</dbReference>
<gene>
    <name evidence="9" type="ORF">T310_5065</name>
</gene>
<dbReference type="InterPro" id="IPR050838">
    <property type="entry name" value="Ketopantoate_reductase"/>
</dbReference>
<dbReference type="SUPFAM" id="SSF51735">
    <property type="entry name" value="NAD(P)-binding Rossmann-fold domains"/>
    <property type="match status" value="1"/>
</dbReference>
<evidence type="ECO:0000256" key="5">
    <source>
        <dbReference type="ARBA" id="ARBA00032024"/>
    </source>
</evidence>
<organism evidence="9 10">
    <name type="scientific">Rasamsonia emersonii (strain ATCC 16479 / CBS 393.64 / IMI 116815)</name>
    <dbReference type="NCBI Taxonomy" id="1408163"/>
    <lineage>
        <taxon>Eukaryota</taxon>
        <taxon>Fungi</taxon>
        <taxon>Dikarya</taxon>
        <taxon>Ascomycota</taxon>
        <taxon>Pezizomycotina</taxon>
        <taxon>Eurotiomycetes</taxon>
        <taxon>Eurotiomycetidae</taxon>
        <taxon>Eurotiales</taxon>
        <taxon>Trichocomaceae</taxon>
        <taxon>Rasamsonia</taxon>
    </lineage>
</organism>
<dbReference type="SUPFAM" id="SSF48179">
    <property type="entry name" value="6-phosphogluconate dehydrogenase C-terminal domain-like"/>
    <property type="match status" value="1"/>
</dbReference>
<comment type="catalytic activity">
    <reaction evidence="6">
        <text>(R)-pantoate + NADP(+) = 2-dehydropantoate + NADPH + H(+)</text>
        <dbReference type="Rhea" id="RHEA:16233"/>
        <dbReference type="ChEBI" id="CHEBI:11561"/>
        <dbReference type="ChEBI" id="CHEBI:15378"/>
        <dbReference type="ChEBI" id="CHEBI:15980"/>
        <dbReference type="ChEBI" id="CHEBI:57783"/>
        <dbReference type="ChEBI" id="CHEBI:58349"/>
        <dbReference type="EC" id="1.1.1.169"/>
    </reaction>
</comment>
<dbReference type="InterPro" id="IPR013328">
    <property type="entry name" value="6PGD_dom2"/>
</dbReference>
<protein>
    <recommendedName>
        <fullName evidence="2 6">2-dehydropantoate 2-reductase</fullName>
        <ecNumber evidence="2 6">1.1.1.169</ecNumber>
    </recommendedName>
    <alternativeName>
        <fullName evidence="5 6">Ketopantoate reductase</fullName>
    </alternativeName>
</protein>
<dbReference type="InterPro" id="IPR036291">
    <property type="entry name" value="NAD(P)-bd_dom_sf"/>
</dbReference>
<dbReference type="PANTHER" id="PTHR43765:SF2">
    <property type="entry name" value="2-DEHYDROPANTOATE 2-REDUCTASE"/>
    <property type="match status" value="1"/>
</dbReference>
<evidence type="ECO:0000259" key="8">
    <source>
        <dbReference type="Pfam" id="PF08546"/>
    </source>
</evidence>
<dbReference type="Pfam" id="PF02558">
    <property type="entry name" value="ApbA"/>
    <property type="match status" value="1"/>
</dbReference>
<dbReference type="InterPro" id="IPR003710">
    <property type="entry name" value="ApbA"/>
</dbReference>
<dbReference type="STRING" id="1408163.A0A0F4YS52"/>
<comment type="caution">
    <text evidence="9">The sequence shown here is derived from an EMBL/GenBank/DDBJ whole genome shotgun (WGS) entry which is preliminary data.</text>
</comment>
<reference evidence="9 10" key="1">
    <citation type="submission" date="2015-04" db="EMBL/GenBank/DDBJ databases">
        <authorList>
            <person name="Heijne W.H."/>
            <person name="Fedorova N.D."/>
            <person name="Nierman W.C."/>
            <person name="Vollebregt A.W."/>
            <person name="Zhao Z."/>
            <person name="Wu L."/>
            <person name="Kumar M."/>
            <person name="Stam H."/>
            <person name="van den Berg M.A."/>
            <person name="Pel H.J."/>
        </authorList>
    </citation>
    <scope>NUCLEOTIDE SEQUENCE [LARGE SCALE GENOMIC DNA]</scope>
    <source>
        <strain evidence="9 10">CBS 393.64</strain>
    </source>
</reference>
<dbReference type="InterPro" id="IPR013332">
    <property type="entry name" value="KPR_N"/>
</dbReference>
<dbReference type="GO" id="GO:0005739">
    <property type="term" value="C:mitochondrion"/>
    <property type="evidence" value="ECO:0007669"/>
    <property type="project" value="TreeGrafter"/>
</dbReference>
<feature type="domain" description="Ketopantoate reductase C-terminal" evidence="8">
    <location>
        <begin position="204"/>
        <end position="333"/>
    </location>
</feature>
<evidence type="ECO:0000256" key="6">
    <source>
        <dbReference type="RuleBase" id="RU362068"/>
    </source>
</evidence>
<evidence type="ECO:0000256" key="3">
    <source>
        <dbReference type="ARBA" id="ARBA00022857"/>
    </source>
</evidence>
<evidence type="ECO:0000313" key="9">
    <source>
        <dbReference type="EMBL" id="KKA20925.1"/>
    </source>
</evidence>
<dbReference type="Proteomes" id="UP000053958">
    <property type="component" value="Unassembled WGS sequence"/>
</dbReference>
<comment type="similarity">
    <text evidence="1 6">Belongs to the ketopantoate reductase family.</text>
</comment>
<feature type="domain" description="Ketopantoate reductase N-terminal" evidence="7">
    <location>
        <begin position="70"/>
        <end position="170"/>
    </location>
</feature>
<evidence type="ECO:0000256" key="2">
    <source>
        <dbReference type="ARBA" id="ARBA00013014"/>
    </source>
</evidence>
<dbReference type="GO" id="GO:0050661">
    <property type="term" value="F:NADP binding"/>
    <property type="evidence" value="ECO:0007669"/>
    <property type="project" value="TreeGrafter"/>
</dbReference>
<dbReference type="GO" id="GO:0015940">
    <property type="term" value="P:pantothenate biosynthetic process"/>
    <property type="evidence" value="ECO:0007669"/>
    <property type="project" value="InterPro"/>
</dbReference>
<dbReference type="InterPro" id="IPR008927">
    <property type="entry name" value="6-PGluconate_DH-like_C_sf"/>
</dbReference>
<dbReference type="PANTHER" id="PTHR43765">
    <property type="entry name" value="2-DEHYDROPANTOATE 2-REDUCTASE-RELATED"/>
    <property type="match status" value="1"/>
</dbReference>
<dbReference type="NCBIfam" id="TIGR00745">
    <property type="entry name" value="apbA_panE"/>
    <property type="match status" value="1"/>
</dbReference>
<dbReference type="GeneID" id="25317412"/>
<dbReference type="RefSeq" id="XP_013327537.1">
    <property type="nucleotide sequence ID" value="XM_013472083.1"/>
</dbReference>
<dbReference type="GO" id="GO:0008677">
    <property type="term" value="F:2-dehydropantoate 2-reductase activity"/>
    <property type="evidence" value="ECO:0007669"/>
    <property type="project" value="UniProtKB-EC"/>
</dbReference>
<dbReference type="AlphaFoldDB" id="A0A0F4YS52"/>
<dbReference type="EC" id="1.1.1.169" evidence="2 6"/>
<evidence type="ECO:0000313" key="10">
    <source>
        <dbReference type="Proteomes" id="UP000053958"/>
    </source>
</evidence>
<dbReference type="OrthoDB" id="73846at2759"/>
<evidence type="ECO:0000256" key="1">
    <source>
        <dbReference type="ARBA" id="ARBA00007870"/>
    </source>
</evidence>
<keyword evidence="3 6" id="KW-0521">NADP</keyword>
<dbReference type="Pfam" id="PF08546">
    <property type="entry name" value="ApbA_C"/>
    <property type="match status" value="1"/>
</dbReference>